<accession>A0A383WBC6</accession>
<sequence length="442" mass="47733">MAGATVGRQPVLLLLLPVVVLFVGSCRALEVQPAHVVAEPLQQGQPAHDAAAAAAASAGALPEELYPTSDMFVGDDSTVDELALLQQLTTQQKLAAVQQLVQWLLANQAEVNVAAAEAGPGAGLGLFAARDVAKGEVLLSLPTDLAFSRKAQGVMDFVLDYALDVADPHSPRALMWATLPHPHELRHLLNFPTAYLPLLQHPQLEDWIGRGLHHDLSMFYRLHADTLAAAGLSYVHLVHVMGLLGTRIFNKPEADGTSSTFYALPLLDMANHDNACPHFNRFEPCAFDSSRECVYFTAGAEVAAGNEVCFYYGHLLPDRALLEYGYLPQQQQQQQQGVLQLSGIDRHDADFESHPLPRLVAEPQPFAGRTAAEVAARIEELQQLSAVLVAGDADAANIAAQGPAQGDEAGAFLQQLLAWRLQRQQAVAAETQRLQTQLLQIS</sequence>
<proteinExistence type="predicted"/>
<dbReference type="EMBL" id="FNXT01000977">
    <property type="protein sequence ID" value="SZX70189.1"/>
    <property type="molecule type" value="Genomic_DNA"/>
</dbReference>
<organism evidence="4 5">
    <name type="scientific">Tetradesmus obliquus</name>
    <name type="common">Green alga</name>
    <name type="synonym">Acutodesmus obliquus</name>
    <dbReference type="NCBI Taxonomy" id="3088"/>
    <lineage>
        <taxon>Eukaryota</taxon>
        <taxon>Viridiplantae</taxon>
        <taxon>Chlorophyta</taxon>
        <taxon>core chlorophytes</taxon>
        <taxon>Chlorophyceae</taxon>
        <taxon>CS clade</taxon>
        <taxon>Sphaeropleales</taxon>
        <taxon>Scenedesmaceae</taxon>
        <taxon>Tetradesmus</taxon>
    </lineage>
</organism>
<evidence type="ECO:0000313" key="4">
    <source>
        <dbReference type="EMBL" id="SZX74543.1"/>
    </source>
</evidence>
<dbReference type="SUPFAM" id="SSF82199">
    <property type="entry name" value="SET domain"/>
    <property type="match status" value="1"/>
</dbReference>
<feature type="signal peptide" evidence="1">
    <location>
        <begin position="1"/>
        <end position="28"/>
    </location>
</feature>
<dbReference type="InterPro" id="IPR046341">
    <property type="entry name" value="SET_dom_sf"/>
</dbReference>
<dbReference type="CDD" id="cd10527">
    <property type="entry name" value="SET_LSMT"/>
    <property type="match status" value="1"/>
</dbReference>
<dbReference type="PANTHER" id="PTHR13271">
    <property type="entry name" value="UNCHARACTERIZED PUTATIVE METHYLTRANSFERASE"/>
    <property type="match status" value="1"/>
</dbReference>
<dbReference type="GO" id="GO:0016279">
    <property type="term" value="F:protein-lysine N-methyltransferase activity"/>
    <property type="evidence" value="ECO:0007669"/>
    <property type="project" value="TreeGrafter"/>
</dbReference>
<dbReference type="AlphaFoldDB" id="A0A383WBC6"/>
<evidence type="ECO:0000256" key="1">
    <source>
        <dbReference type="SAM" id="SignalP"/>
    </source>
</evidence>
<feature type="domain" description="SET" evidence="2">
    <location>
        <begin position="109"/>
        <end position="313"/>
    </location>
</feature>
<dbReference type="EMBL" id="FNXT01001215">
    <property type="protein sequence ID" value="SZX74543.1"/>
    <property type="molecule type" value="Genomic_DNA"/>
</dbReference>
<name>A0A383WBC6_TETOB</name>
<feature type="chain" id="PRO_5033787689" description="SET domain-containing protein" evidence="1">
    <location>
        <begin position="29"/>
        <end position="442"/>
    </location>
</feature>
<evidence type="ECO:0000313" key="5">
    <source>
        <dbReference type="Proteomes" id="UP000256970"/>
    </source>
</evidence>
<dbReference type="Proteomes" id="UP000256970">
    <property type="component" value="Unassembled WGS sequence"/>
</dbReference>
<keyword evidence="1" id="KW-0732">Signal</keyword>
<gene>
    <name evidence="3" type="ORF">BQ4739_LOCUS10421</name>
    <name evidence="4" type="ORF">BQ4739_LOCUS14806</name>
</gene>
<dbReference type="Gene3D" id="3.90.1410.10">
    <property type="entry name" value="set domain protein methyltransferase, domain 1"/>
    <property type="match status" value="1"/>
</dbReference>
<dbReference type="Pfam" id="PF00856">
    <property type="entry name" value="SET"/>
    <property type="match status" value="1"/>
</dbReference>
<dbReference type="PROSITE" id="PS50280">
    <property type="entry name" value="SET"/>
    <property type="match status" value="1"/>
</dbReference>
<reference evidence="4 5" key="1">
    <citation type="submission" date="2016-10" db="EMBL/GenBank/DDBJ databases">
        <authorList>
            <person name="Cai Z."/>
        </authorList>
    </citation>
    <scope>NUCLEOTIDE SEQUENCE [LARGE SCALE GENOMIC DNA]</scope>
</reference>
<evidence type="ECO:0000259" key="2">
    <source>
        <dbReference type="PROSITE" id="PS50280"/>
    </source>
</evidence>
<evidence type="ECO:0000313" key="3">
    <source>
        <dbReference type="EMBL" id="SZX70189.1"/>
    </source>
</evidence>
<dbReference type="InterPro" id="IPR001214">
    <property type="entry name" value="SET_dom"/>
</dbReference>
<dbReference type="InterPro" id="IPR050600">
    <property type="entry name" value="SETD3_SETD6_MTase"/>
</dbReference>
<protein>
    <recommendedName>
        <fullName evidence="2">SET domain-containing protein</fullName>
    </recommendedName>
</protein>
<dbReference type="STRING" id="3088.A0A383WBC6"/>
<keyword evidence="5" id="KW-1185">Reference proteome</keyword>